<name>A0A4R3N7I9_9GAMM</name>
<dbReference type="Pfam" id="PF13707">
    <property type="entry name" value="RloB"/>
    <property type="match status" value="1"/>
</dbReference>
<accession>A0A4R3N7I9</accession>
<evidence type="ECO:0000313" key="3">
    <source>
        <dbReference type="Proteomes" id="UP000295717"/>
    </source>
</evidence>
<organism evidence="2 3">
    <name type="scientific">Thiobaca trueperi</name>
    <dbReference type="NCBI Taxonomy" id="127458"/>
    <lineage>
        <taxon>Bacteria</taxon>
        <taxon>Pseudomonadati</taxon>
        <taxon>Pseudomonadota</taxon>
        <taxon>Gammaproteobacteria</taxon>
        <taxon>Chromatiales</taxon>
        <taxon>Chromatiaceae</taxon>
        <taxon>Thiobaca</taxon>
    </lineage>
</organism>
<keyword evidence="3" id="KW-1185">Reference proteome</keyword>
<sequence length="229" mass="26492">MALFRFSVIFHRLGENRSVGGSRRKRVRQPARGAARRSPRRRLLLVCEGQVSEPEYFKQLKAWVRNNLVEIKIASEHGVPLTLVRQAEWLKLDAESEARSGADSFLAYDEVWCVFDVDEHPKINEARQLAHARGIELAVSNPCFELWLLLHFRESPGARHRHDVQRMMREHIPSYDKHLDFKRLSTGIADAARRARRLDDEANEEGESGRNPTTGVYRLTESIERRDSI</sequence>
<dbReference type="InterPro" id="IPR025591">
    <property type="entry name" value="RloB"/>
</dbReference>
<evidence type="ECO:0000313" key="2">
    <source>
        <dbReference type="EMBL" id="TCT22859.1"/>
    </source>
</evidence>
<gene>
    <name evidence="2" type="ORF">EDC35_102190</name>
</gene>
<dbReference type="AlphaFoldDB" id="A0A4R3N7I9"/>
<evidence type="ECO:0000256" key="1">
    <source>
        <dbReference type="SAM" id="MobiDB-lite"/>
    </source>
</evidence>
<feature type="region of interest" description="Disordered" evidence="1">
    <location>
        <begin position="195"/>
        <end position="229"/>
    </location>
</feature>
<comment type="caution">
    <text evidence="2">The sequence shown here is derived from an EMBL/GenBank/DDBJ whole genome shotgun (WGS) entry which is preliminary data.</text>
</comment>
<dbReference type="Proteomes" id="UP000295717">
    <property type="component" value="Unassembled WGS sequence"/>
</dbReference>
<proteinExistence type="predicted"/>
<reference evidence="2 3" key="1">
    <citation type="submission" date="2019-03" db="EMBL/GenBank/DDBJ databases">
        <title>Genomic Encyclopedia of Type Strains, Phase IV (KMG-IV): sequencing the most valuable type-strain genomes for metagenomic binning, comparative biology and taxonomic classification.</title>
        <authorList>
            <person name="Goeker M."/>
        </authorList>
    </citation>
    <scope>NUCLEOTIDE SEQUENCE [LARGE SCALE GENOMIC DNA]</scope>
    <source>
        <strain evidence="2 3">DSM 13587</strain>
    </source>
</reference>
<dbReference type="EMBL" id="SMAO01000002">
    <property type="protein sequence ID" value="TCT22859.1"/>
    <property type="molecule type" value="Genomic_DNA"/>
</dbReference>
<protein>
    <submittedName>
        <fullName evidence="2">RloB-like protein</fullName>
    </submittedName>
</protein>
<dbReference type="RefSeq" id="WP_279387973.1">
    <property type="nucleotide sequence ID" value="NZ_SMAO01000002.1"/>
</dbReference>